<protein>
    <recommendedName>
        <fullName evidence="7">Wiskott-Aldrich syndrome protein family member</fullName>
        <shortName evidence="7">WASP family protein member</shortName>
    </recommendedName>
</protein>
<dbReference type="Proteomes" id="UP000267096">
    <property type="component" value="Unassembled WGS sequence"/>
</dbReference>
<evidence type="ECO:0000256" key="8">
    <source>
        <dbReference type="SAM" id="MobiDB-lite"/>
    </source>
</evidence>
<feature type="compositionally biased region" description="Acidic residues" evidence="8">
    <location>
        <begin position="480"/>
        <end position="493"/>
    </location>
</feature>
<dbReference type="Gene3D" id="1.20.5.340">
    <property type="match status" value="1"/>
</dbReference>
<comment type="similarity">
    <text evidence="2 7">Belongs to the SCAR/WAVE family.</text>
</comment>
<comment type="subcellular location">
    <subcellularLocation>
        <location evidence="1 7">Cytoplasm</location>
        <location evidence="1 7">Cytoskeleton</location>
    </subcellularLocation>
</comment>
<evidence type="ECO:0000256" key="3">
    <source>
        <dbReference type="ARBA" id="ARBA00022490"/>
    </source>
</evidence>
<proteinExistence type="inferred from homology"/>
<feature type="region of interest" description="Disordered" evidence="8">
    <location>
        <begin position="409"/>
        <end position="430"/>
    </location>
</feature>
<reference evidence="10 11" key="2">
    <citation type="submission" date="2018-11" db="EMBL/GenBank/DDBJ databases">
        <authorList>
            <consortium name="Pathogen Informatics"/>
        </authorList>
    </citation>
    <scope>NUCLEOTIDE SEQUENCE [LARGE SCALE GENOMIC DNA]</scope>
</reference>
<dbReference type="PROSITE" id="PS51082">
    <property type="entry name" value="WH2"/>
    <property type="match status" value="1"/>
</dbReference>
<dbReference type="GO" id="GO:0071933">
    <property type="term" value="F:Arp2/3 complex binding"/>
    <property type="evidence" value="ECO:0007669"/>
    <property type="project" value="TreeGrafter"/>
</dbReference>
<dbReference type="GO" id="GO:0034237">
    <property type="term" value="F:protein kinase A regulatory subunit binding"/>
    <property type="evidence" value="ECO:0007669"/>
    <property type="project" value="TreeGrafter"/>
</dbReference>
<keyword evidence="6 7" id="KW-0206">Cytoskeleton</keyword>
<feature type="compositionally biased region" description="Polar residues" evidence="8">
    <location>
        <begin position="340"/>
        <end position="353"/>
    </location>
</feature>
<evidence type="ECO:0000313" key="10">
    <source>
        <dbReference type="EMBL" id="VDK43449.1"/>
    </source>
</evidence>
<reference evidence="12" key="1">
    <citation type="submission" date="2017-02" db="UniProtKB">
        <authorList>
            <consortium name="WormBaseParasite"/>
        </authorList>
    </citation>
    <scope>IDENTIFICATION</scope>
</reference>
<dbReference type="GO" id="GO:0005856">
    <property type="term" value="C:cytoskeleton"/>
    <property type="evidence" value="ECO:0007669"/>
    <property type="project" value="UniProtKB-SubCell"/>
</dbReference>
<evidence type="ECO:0000256" key="5">
    <source>
        <dbReference type="ARBA" id="ARBA00023203"/>
    </source>
</evidence>
<evidence type="ECO:0000313" key="11">
    <source>
        <dbReference type="Proteomes" id="UP000267096"/>
    </source>
</evidence>
<gene>
    <name evidence="10" type="ORF">ASIM_LOCUS10688</name>
</gene>
<dbReference type="WBParaSite" id="ASIM_0001113001-mRNA-1">
    <property type="protein sequence ID" value="ASIM_0001113001-mRNA-1"/>
    <property type="gene ID" value="ASIM_0001113001"/>
</dbReference>
<evidence type="ECO:0000256" key="6">
    <source>
        <dbReference type="ARBA" id="ARBA00023212"/>
    </source>
</evidence>
<dbReference type="PANTHER" id="PTHR12902:SF1">
    <property type="entry name" value="WISKOTT-ALDRICH SYNDROME PROTEIN FAMILY MEMBER"/>
    <property type="match status" value="1"/>
</dbReference>
<evidence type="ECO:0000256" key="1">
    <source>
        <dbReference type="ARBA" id="ARBA00004245"/>
    </source>
</evidence>
<evidence type="ECO:0000256" key="7">
    <source>
        <dbReference type="RuleBase" id="RU367034"/>
    </source>
</evidence>
<feature type="region of interest" description="Disordered" evidence="8">
    <location>
        <begin position="171"/>
        <end position="212"/>
    </location>
</feature>
<sequence>MPLIKRAISPVNVSLHRLPASVQTDELECVANGTLANLVRQLSSLSRHAEHIFGEIYHEAVKVDHKTNTMAQRIDRLTHKVTQLDCSQEQVSLEDLHMRKPFKSSALIDQHTLDRQTLPSALSECYAACDQPPNLDALNPYRDDKKGALKYYTDPSYFFDLWRQEMLKEMGDGRRAKAVKSPTDNKSPSRKKRNRQSASNDMMRQAPLSSRYVTATQQRTTDVMHFPAEYQAPQIVRMEQIQAPVGMSVPISNGYTSLHSTVITSPALNTASSTVMDAMNESRAVSDQLSRMQLEVESGSSATTAVNLLDVNVDVDDDDELPPPPPPLMHTSLVCQMPTPTTMQLVPPSQQTLSSTANATPPTATAASNQPQSQQQTNVQTVSSSNTVVVGSFANNANAVITSAATEAVNTKTTDDDDRTSSSEQQMTRSNLLAEIQSGIKLKQVQRKEQAAEEKAAAEANDVAAILRRRMEHVLGNSDTDSDSQSDDDEEWD</sequence>
<comment type="subunit">
    <text evidence="7">Binds actin and the Arp2/3 complex.</text>
</comment>
<organism evidence="12">
    <name type="scientific">Anisakis simplex</name>
    <name type="common">Herring worm</name>
    <dbReference type="NCBI Taxonomy" id="6269"/>
    <lineage>
        <taxon>Eukaryota</taxon>
        <taxon>Metazoa</taxon>
        <taxon>Ecdysozoa</taxon>
        <taxon>Nematoda</taxon>
        <taxon>Chromadorea</taxon>
        <taxon>Rhabditida</taxon>
        <taxon>Spirurina</taxon>
        <taxon>Ascaridomorpha</taxon>
        <taxon>Ascaridoidea</taxon>
        <taxon>Anisakidae</taxon>
        <taxon>Anisakis</taxon>
        <taxon>Anisakis simplex complex</taxon>
    </lineage>
</organism>
<feature type="compositionally biased region" description="Low complexity" evidence="8">
    <location>
        <begin position="354"/>
        <end position="381"/>
    </location>
</feature>
<feature type="compositionally biased region" description="Polar residues" evidence="8">
    <location>
        <begin position="196"/>
        <end position="212"/>
    </location>
</feature>
<dbReference type="EMBL" id="UYRR01031012">
    <property type="protein sequence ID" value="VDK43449.1"/>
    <property type="molecule type" value="Genomic_DNA"/>
</dbReference>
<dbReference type="GO" id="GO:0003779">
    <property type="term" value="F:actin binding"/>
    <property type="evidence" value="ECO:0007669"/>
    <property type="project" value="UniProtKB-UniRule"/>
</dbReference>
<keyword evidence="5 7" id="KW-0009">Actin-binding</keyword>
<keyword evidence="11" id="KW-1185">Reference proteome</keyword>
<dbReference type="InterPro" id="IPR028288">
    <property type="entry name" value="SCAR/WAVE_fam"/>
</dbReference>
<dbReference type="GO" id="GO:0031209">
    <property type="term" value="C:SCAR complex"/>
    <property type="evidence" value="ECO:0007669"/>
    <property type="project" value="TreeGrafter"/>
</dbReference>
<dbReference type="GO" id="GO:2000601">
    <property type="term" value="P:positive regulation of Arp2/3 complex-mediated actin nucleation"/>
    <property type="evidence" value="ECO:0007669"/>
    <property type="project" value="TreeGrafter"/>
</dbReference>
<feature type="region of interest" description="Disordered" evidence="8">
    <location>
        <begin position="340"/>
        <end position="381"/>
    </location>
</feature>
<accession>A0A0M3JT00</accession>
<dbReference type="GO" id="GO:0030036">
    <property type="term" value="P:actin cytoskeleton organization"/>
    <property type="evidence" value="ECO:0007669"/>
    <property type="project" value="UniProtKB-UniRule"/>
</dbReference>
<dbReference type="AlphaFoldDB" id="A0A0M3JT00"/>
<evidence type="ECO:0000313" key="12">
    <source>
        <dbReference type="WBParaSite" id="ASIM_0001113001-mRNA-1"/>
    </source>
</evidence>
<dbReference type="OrthoDB" id="1060785at2759"/>
<evidence type="ECO:0000259" key="9">
    <source>
        <dbReference type="PROSITE" id="PS51082"/>
    </source>
</evidence>
<dbReference type="Gene3D" id="6.10.280.150">
    <property type="match status" value="2"/>
</dbReference>
<evidence type="ECO:0000256" key="2">
    <source>
        <dbReference type="ARBA" id="ARBA00006993"/>
    </source>
</evidence>
<feature type="domain" description="WH2" evidence="9">
    <location>
        <begin position="428"/>
        <end position="445"/>
    </location>
</feature>
<evidence type="ECO:0000256" key="4">
    <source>
        <dbReference type="ARBA" id="ARBA00022553"/>
    </source>
</evidence>
<keyword evidence="4" id="KW-0597">Phosphoprotein</keyword>
<keyword evidence="3 7" id="KW-0963">Cytoplasm</keyword>
<dbReference type="InterPro" id="IPR003124">
    <property type="entry name" value="WH2_dom"/>
</dbReference>
<dbReference type="PANTHER" id="PTHR12902">
    <property type="entry name" value="WASP-1"/>
    <property type="match status" value="1"/>
</dbReference>
<name>A0A0M3JT00_ANISI</name>
<dbReference type="FunFam" id="1.20.5.340:FF:000012">
    <property type="entry name" value="Wiskott-Aldrich syndrome protein family member 1"/>
    <property type="match status" value="1"/>
</dbReference>
<comment type="function">
    <text evidence="7">Downstream effector molecule involved in the transmission of signals from tyrosine kinase receptors and small GTPases to the actin cytoskeleton. Promotes formation of actin filaments. Part of the WAVE complex that regulates lamellipodia formation. The WAVE complex regulates actin filament reorganization via its interaction with the Arp2/3 complex.</text>
</comment>
<feature type="region of interest" description="Disordered" evidence="8">
    <location>
        <begin position="473"/>
        <end position="493"/>
    </location>
</feature>